<accession>A0A7D4THE1</accession>
<dbReference type="SUPFAM" id="SSF53448">
    <property type="entry name" value="Nucleotide-diphospho-sugar transferases"/>
    <property type="match status" value="1"/>
</dbReference>
<dbReference type="RefSeq" id="WP_172990457.1">
    <property type="nucleotide sequence ID" value="NZ_CP054038.1"/>
</dbReference>
<proteinExistence type="predicted"/>
<name>A0A7D4THE1_9MICO</name>
<dbReference type="EMBL" id="CP054038">
    <property type="protein sequence ID" value="QKJ20021.1"/>
    <property type="molecule type" value="Genomic_DNA"/>
</dbReference>
<gene>
    <name evidence="1" type="ORF">HQM25_12085</name>
</gene>
<keyword evidence="1" id="KW-0808">Transferase</keyword>
<dbReference type="Gene3D" id="3.90.550.10">
    <property type="entry name" value="Spore Coat Polysaccharide Biosynthesis Protein SpsA, Chain A"/>
    <property type="match status" value="1"/>
</dbReference>
<evidence type="ECO:0000313" key="1">
    <source>
        <dbReference type="EMBL" id="QKJ20021.1"/>
    </source>
</evidence>
<dbReference type="InterPro" id="IPR029044">
    <property type="entry name" value="Nucleotide-diphossugar_trans"/>
</dbReference>
<dbReference type="GO" id="GO:0016740">
    <property type="term" value="F:transferase activity"/>
    <property type="evidence" value="ECO:0007669"/>
    <property type="project" value="UniProtKB-KW"/>
</dbReference>
<dbReference type="AlphaFoldDB" id="A0A7D4THE1"/>
<evidence type="ECO:0000313" key="2">
    <source>
        <dbReference type="Proteomes" id="UP000502498"/>
    </source>
</evidence>
<organism evidence="1 2">
    <name type="scientific">Microbacterium hominis</name>
    <dbReference type="NCBI Taxonomy" id="162426"/>
    <lineage>
        <taxon>Bacteria</taxon>
        <taxon>Bacillati</taxon>
        <taxon>Actinomycetota</taxon>
        <taxon>Actinomycetes</taxon>
        <taxon>Micrococcales</taxon>
        <taxon>Microbacteriaceae</taxon>
        <taxon>Microbacterium</taxon>
    </lineage>
</organism>
<protein>
    <submittedName>
        <fullName evidence="1">Glycosyltransferase family 2 protein</fullName>
    </submittedName>
</protein>
<dbReference type="Proteomes" id="UP000502498">
    <property type="component" value="Chromosome"/>
</dbReference>
<sequence length="357" mass="38161">MSAQVDVVVAVHDPARPVDRAVRSALSAAAPGVVRAIVVAHNTDPAGIGERLGVLARHPDVRLLDLQDGIRSPAGPFNAGLDAVTARFSSVLGSDDELAPGAVASWLRRADCTGADAVMTRLRHAGGAVVPTPPVRALRIGALDPVRDRLSYRSAPLGLVSTARFGDLRFATGLPVGEDVPYVTRLWFSGARIAYDRRGPAYLIHTDVGGRTTVAPRPIADELAYVPVVLDDPWFTSLAADARAAIAVKLVRIHVFGAVTNRPDPAAWSTADREALRERAARILASGAGIERVLSRRDRAVLDAALDPSTDTAILIERARLRRQRAHPDALLPRDLRHTLHREAPLRLSAASALQLL</sequence>
<reference evidence="1 2" key="1">
    <citation type="submission" date="2020-05" db="EMBL/GenBank/DDBJ databases">
        <title>Strain PA2F3 complete genome.</title>
        <authorList>
            <person name="Kim Y.-S."/>
            <person name="Kim S.-J."/>
            <person name="Jung H.-k."/>
            <person name="Kim S.-E."/>
            <person name="Kim K.-H."/>
        </authorList>
    </citation>
    <scope>NUCLEOTIDE SEQUENCE [LARGE SCALE GENOMIC DNA]</scope>
    <source>
        <strain evidence="1 2">PA2F3</strain>
    </source>
</reference>